<name>A0A395GTQ7_9EURO</name>
<evidence type="ECO:0000313" key="1">
    <source>
        <dbReference type="EMBL" id="RAK97483.1"/>
    </source>
</evidence>
<organism evidence="1 2">
    <name type="scientific">Aspergillus ibericus CBS 121593</name>
    <dbReference type="NCBI Taxonomy" id="1448316"/>
    <lineage>
        <taxon>Eukaryota</taxon>
        <taxon>Fungi</taxon>
        <taxon>Dikarya</taxon>
        <taxon>Ascomycota</taxon>
        <taxon>Pezizomycotina</taxon>
        <taxon>Eurotiomycetes</taxon>
        <taxon>Eurotiomycetidae</taxon>
        <taxon>Eurotiales</taxon>
        <taxon>Aspergillaceae</taxon>
        <taxon>Aspergillus</taxon>
        <taxon>Aspergillus subgen. Circumdati</taxon>
    </lineage>
</organism>
<dbReference type="EMBL" id="KZ824462">
    <property type="protein sequence ID" value="RAK97483.1"/>
    <property type="molecule type" value="Genomic_DNA"/>
</dbReference>
<dbReference type="Proteomes" id="UP000249402">
    <property type="component" value="Unassembled WGS sequence"/>
</dbReference>
<dbReference type="VEuPathDB" id="FungiDB:BO80DRAFT_189902"/>
<reference evidence="1 2" key="1">
    <citation type="submission" date="2018-02" db="EMBL/GenBank/DDBJ databases">
        <title>The genomes of Aspergillus section Nigri reveals drivers in fungal speciation.</title>
        <authorList>
            <consortium name="DOE Joint Genome Institute"/>
            <person name="Vesth T.C."/>
            <person name="Nybo J."/>
            <person name="Theobald S."/>
            <person name="Brandl J."/>
            <person name="Frisvad J.C."/>
            <person name="Nielsen K.F."/>
            <person name="Lyhne E.K."/>
            <person name="Kogle M.E."/>
            <person name="Kuo A."/>
            <person name="Riley R."/>
            <person name="Clum A."/>
            <person name="Nolan M."/>
            <person name="Lipzen A."/>
            <person name="Salamov A."/>
            <person name="Henrissat B."/>
            <person name="Wiebenga A."/>
            <person name="De vries R.P."/>
            <person name="Grigoriev I.V."/>
            <person name="Mortensen U.H."/>
            <person name="Andersen M.R."/>
            <person name="Baker S.E."/>
        </authorList>
    </citation>
    <scope>NUCLEOTIDE SEQUENCE [LARGE SCALE GENOMIC DNA]</scope>
    <source>
        <strain evidence="1 2">CBS 121593</strain>
    </source>
</reference>
<accession>A0A395GTQ7</accession>
<gene>
    <name evidence="1" type="ORF">BO80DRAFT_189902</name>
</gene>
<sequence>MGADWRDPLTGGRAWPNKERRRYLDTERSFRVCWIRQVGGGGISHLAVRCWWMPLVPSLSLSSSLAFSSFRSFTFCWCGVFTALRPVSLSFFSSPLRSSHSLHVS</sequence>
<dbReference type="RefSeq" id="XP_025571811.1">
    <property type="nucleotide sequence ID" value="XM_025714105.1"/>
</dbReference>
<protein>
    <submittedName>
        <fullName evidence="1">Uncharacterized protein</fullName>
    </submittedName>
</protein>
<keyword evidence="2" id="KW-1185">Reference proteome</keyword>
<dbReference type="AlphaFoldDB" id="A0A395GTQ7"/>
<proteinExistence type="predicted"/>
<dbReference type="GeneID" id="37218970"/>
<evidence type="ECO:0000313" key="2">
    <source>
        <dbReference type="Proteomes" id="UP000249402"/>
    </source>
</evidence>